<protein>
    <submittedName>
        <fullName evidence="1">Uncharacterized protein</fullName>
    </submittedName>
</protein>
<proteinExistence type="predicted"/>
<evidence type="ECO:0000313" key="1">
    <source>
        <dbReference type="EMBL" id="CAD9447762.1"/>
    </source>
</evidence>
<reference evidence="1" key="1">
    <citation type="submission" date="2021-01" db="EMBL/GenBank/DDBJ databases">
        <authorList>
            <person name="Corre E."/>
            <person name="Pelletier E."/>
            <person name="Niang G."/>
            <person name="Scheremetjew M."/>
            <person name="Finn R."/>
            <person name="Kale V."/>
            <person name="Holt S."/>
            <person name="Cochrane G."/>
            <person name="Meng A."/>
            <person name="Brown T."/>
            <person name="Cohen L."/>
        </authorList>
    </citation>
    <scope>NUCLEOTIDE SEQUENCE</scope>
    <source>
        <strain evidence="1">UTEX LB 985</strain>
    </source>
</reference>
<dbReference type="EMBL" id="HBGU01027545">
    <property type="protein sequence ID" value="CAD9447762.1"/>
    <property type="molecule type" value="Transcribed_RNA"/>
</dbReference>
<name>A0A7S2DBE3_9EUKA</name>
<sequence>MMPTLCRGMIGKEHSTILTWLSNGTCLAAHRSGPTSCPNILSPMKISSTGRIEAIALANELGFIDAVGSSIAHSAEWLNRIPGRPLTSECFVQLPPSQYPVLLLEFETAIHCPPSRQV</sequence>
<dbReference type="AlphaFoldDB" id="A0A7S2DBE3"/>
<accession>A0A7S2DBE3</accession>
<organism evidence="1">
    <name type="scientific">Haptolina brevifila</name>
    <dbReference type="NCBI Taxonomy" id="156173"/>
    <lineage>
        <taxon>Eukaryota</taxon>
        <taxon>Haptista</taxon>
        <taxon>Haptophyta</taxon>
        <taxon>Prymnesiophyceae</taxon>
        <taxon>Prymnesiales</taxon>
        <taxon>Prymnesiaceae</taxon>
        <taxon>Haptolina</taxon>
    </lineage>
</organism>
<gene>
    <name evidence="1" type="ORF">CBRE1094_LOCUS14963</name>
</gene>